<name>A0A8H5E7L9_9HYPO</name>
<evidence type="ECO:0000313" key="4">
    <source>
        <dbReference type="Proteomes" id="UP000573603"/>
    </source>
</evidence>
<evidence type="ECO:0000313" key="3">
    <source>
        <dbReference type="EMBL" id="KAF5249757.1"/>
    </source>
</evidence>
<feature type="chain" id="PRO_5034707417" description="Chitinase" evidence="2">
    <location>
        <begin position="21"/>
        <end position="882"/>
    </location>
</feature>
<keyword evidence="2" id="KW-0732">Signal</keyword>
<protein>
    <recommendedName>
        <fullName evidence="5">Chitinase</fullName>
    </recommendedName>
</protein>
<feature type="region of interest" description="Disordered" evidence="1">
    <location>
        <begin position="20"/>
        <end position="141"/>
    </location>
</feature>
<keyword evidence="4" id="KW-1185">Reference proteome</keyword>
<dbReference type="Proteomes" id="UP000573603">
    <property type="component" value="Unassembled WGS sequence"/>
</dbReference>
<feature type="compositionally biased region" description="Basic and acidic residues" evidence="1">
    <location>
        <begin position="81"/>
        <end position="91"/>
    </location>
</feature>
<feature type="region of interest" description="Disordered" evidence="1">
    <location>
        <begin position="433"/>
        <end position="453"/>
    </location>
</feature>
<gene>
    <name evidence="3" type="ORF">FANTH_5065</name>
</gene>
<comment type="caution">
    <text evidence="3">The sequence shown here is derived from an EMBL/GenBank/DDBJ whole genome shotgun (WGS) entry which is preliminary data.</text>
</comment>
<dbReference type="EMBL" id="JABEVY010000109">
    <property type="protein sequence ID" value="KAF5249757.1"/>
    <property type="molecule type" value="Genomic_DNA"/>
</dbReference>
<evidence type="ECO:0000256" key="1">
    <source>
        <dbReference type="SAM" id="MobiDB-lite"/>
    </source>
</evidence>
<dbReference type="AlphaFoldDB" id="A0A8H5E7L9"/>
<accession>A0A8H5E7L9</accession>
<feature type="compositionally biased region" description="Polar residues" evidence="1">
    <location>
        <begin position="67"/>
        <end position="78"/>
    </location>
</feature>
<organism evidence="3 4">
    <name type="scientific">Fusarium anthophilum</name>
    <dbReference type="NCBI Taxonomy" id="48485"/>
    <lineage>
        <taxon>Eukaryota</taxon>
        <taxon>Fungi</taxon>
        <taxon>Dikarya</taxon>
        <taxon>Ascomycota</taxon>
        <taxon>Pezizomycotina</taxon>
        <taxon>Sordariomycetes</taxon>
        <taxon>Hypocreomycetidae</taxon>
        <taxon>Hypocreales</taxon>
        <taxon>Nectriaceae</taxon>
        <taxon>Fusarium</taxon>
        <taxon>Fusarium fujikuroi species complex</taxon>
    </lineage>
</organism>
<reference evidence="3 4" key="1">
    <citation type="journal article" date="2020" name="BMC Genomics">
        <title>Correction to: Identification and distribution of gene clusters required for synthesis of sphingolipid metabolism inhibitors in diverse species of the filamentous fungus Fusarium.</title>
        <authorList>
            <person name="Kim H.S."/>
            <person name="Lohmar J.M."/>
            <person name="Busman M."/>
            <person name="Brown D.W."/>
            <person name="Naumann T.A."/>
            <person name="Divon H.H."/>
            <person name="Lysoe E."/>
            <person name="Uhlig S."/>
            <person name="Proctor R.H."/>
        </authorList>
    </citation>
    <scope>NUCLEOTIDE SEQUENCE [LARGE SCALE GENOMIC DNA]</scope>
    <source>
        <strain evidence="3 4">NRRL 25214</strain>
    </source>
</reference>
<sequence>MKSSALQILALASFAPCLISSQDAPLPPEDPASTSLVFVTHGPPRPAIPLPGDSATSVADIPGNDEPSPTSLPVTFTSEVADPKSTVEGDRPPVTAPPGTETEGEQATVTGSDDEVITWSAVQDPEHTDNTKTITQTDDDGAIVPIFPGGWKWIRVDGLKGGPLPTGNPKPIDTGKDDPEDDNKDEDDDDDDDDDDEEECTTTAPPKCTLTLSYYTGEDGEGTSTRIGSCAPVTGCVSGEQSTTTTTVASDVPRITGVLEKDNFGREDVDLGPMDEDTVKYFAEMFKKWGISSNNTEAEPPKPSCDMYAYGADADCMELFSASFCDTVEEGNNEAVSRNLAYQDVAGDSKRAVATGAERRSLWRRQSKCLSHEFDFEWTRGDGSCDLSCSKAYSQLQIHCHRSLWFAGLATKGSIDVGCGTYSYRVSKKADSASTTLPSTTSGARTKTAEPKPTTTDVKFEIHNRQCNNEDDFRGHADISSGAAYDVIFDACTHSDQENLYMTPDSEPYVKEFKDTDSHKHRVTWSWVDGCSMKNDKVNVLDPLDEGLLSRGVMRCVMVLIDAWYGCESDNGGVGGSEDVGCVRYKLDSVTGQLLSILVAILPNLGHISIEKYGQRRIDVSPPTLDILGVSSIPLKTLETDSTLPNLLARTPELETLVTSALEKFPNMSCLRNLHIRSKNAVPAPVIDQILSACTGTLSTFSYTSFDSDIVGLINLLDKPRFHASLETLHLNMLNTSSQGDHKMPSLKQFAQLKRLFLPSYFLYGQEYPTCCREECKVKSLFDILPSSIISLDLAERTQSPNDRMHDDLLILSKDAPYAFPQLREIRSNAGNVRDEYPKALFKSVGVDLIHQDLTMCCWIDTVVRGIGSWDDYHCGGYWGAS</sequence>
<evidence type="ECO:0000256" key="2">
    <source>
        <dbReference type="SAM" id="SignalP"/>
    </source>
</evidence>
<feature type="region of interest" description="Disordered" evidence="1">
    <location>
        <begin position="158"/>
        <end position="205"/>
    </location>
</feature>
<proteinExistence type="predicted"/>
<evidence type="ECO:0008006" key="5">
    <source>
        <dbReference type="Google" id="ProtNLM"/>
    </source>
</evidence>
<feature type="compositionally biased region" description="Acidic residues" evidence="1">
    <location>
        <begin position="178"/>
        <end position="200"/>
    </location>
</feature>
<feature type="signal peptide" evidence="2">
    <location>
        <begin position="1"/>
        <end position="20"/>
    </location>
</feature>
<feature type="compositionally biased region" description="Polar residues" evidence="1">
    <location>
        <begin position="433"/>
        <end position="445"/>
    </location>
</feature>